<protein>
    <submittedName>
        <fullName evidence="1">Uncharacterized protein</fullName>
    </submittedName>
</protein>
<name>A0A2A2H7Y6_METBR</name>
<sequence>MSRFEELCESYTGARKRYFNYENECMEFGVKMVNGLKEYLECPPEQVNYYPPDKESDPNVSYNIHGATKLGEDGFWHVGIGIGLYEVPHGRPQENVRSTLLIKKEDGRFVVKYGKESKEEFRICEDSEDDLKKLYDYIFDEIKELYDKQLEHITGGAEFAHDHDDLRYIQ</sequence>
<gene>
    <name evidence="1" type="ORF">ASJ80_09765</name>
</gene>
<accession>A0A2A2H7Y6</accession>
<dbReference type="Proteomes" id="UP000217784">
    <property type="component" value="Unassembled WGS sequence"/>
</dbReference>
<organism evidence="1 2">
    <name type="scientific">Methanobacterium bryantii</name>
    <dbReference type="NCBI Taxonomy" id="2161"/>
    <lineage>
        <taxon>Archaea</taxon>
        <taxon>Methanobacteriati</taxon>
        <taxon>Methanobacteriota</taxon>
        <taxon>Methanomada group</taxon>
        <taxon>Methanobacteria</taxon>
        <taxon>Methanobacteriales</taxon>
        <taxon>Methanobacteriaceae</taxon>
        <taxon>Methanobacterium</taxon>
    </lineage>
</organism>
<reference evidence="1 2" key="1">
    <citation type="journal article" date="2017" name="BMC Genomics">
        <title>Genomic analysis of methanogenic archaea reveals a shift towards energy conservation.</title>
        <authorList>
            <person name="Gilmore S.P."/>
            <person name="Henske J.K."/>
            <person name="Sexton J.A."/>
            <person name="Solomon K.V."/>
            <person name="Seppala S."/>
            <person name="Yoo J.I."/>
            <person name="Huyett L.M."/>
            <person name="Pressman A."/>
            <person name="Cogan J.Z."/>
            <person name="Kivenson V."/>
            <person name="Peng X."/>
            <person name="Tan Y."/>
            <person name="Valentine D.L."/>
            <person name="O'Malley M.A."/>
        </authorList>
    </citation>
    <scope>NUCLEOTIDE SEQUENCE [LARGE SCALE GENOMIC DNA]</scope>
    <source>
        <strain evidence="1 2">M.o.H.</strain>
    </source>
</reference>
<comment type="caution">
    <text evidence="1">The sequence shown here is derived from an EMBL/GenBank/DDBJ whole genome shotgun (WGS) entry which is preliminary data.</text>
</comment>
<dbReference type="RefSeq" id="WP_069584544.1">
    <property type="nucleotide sequence ID" value="NZ_LMVM01000006.1"/>
</dbReference>
<proteinExistence type="predicted"/>
<dbReference type="AlphaFoldDB" id="A0A2A2H7Y6"/>
<evidence type="ECO:0000313" key="2">
    <source>
        <dbReference type="Proteomes" id="UP000217784"/>
    </source>
</evidence>
<dbReference type="OrthoDB" id="66829at2157"/>
<keyword evidence="2" id="KW-1185">Reference proteome</keyword>
<evidence type="ECO:0000313" key="1">
    <source>
        <dbReference type="EMBL" id="PAV05404.1"/>
    </source>
</evidence>
<dbReference type="EMBL" id="LMVM01000006">
    <property type="protein sequence ID" value="PAV05404.1"/>
    <property type="molecule type" value="Genomic_DNA"/>
</dbReference>